<dbReference type="Proteomes" id="UP000269289">
    <property type="component" value="Unassembled WGS sequence"/>
</dbReference>
<dbReference type="GO" id="GO:0015628">
    <property type="term" value="P:protein secretion by the type II secretion system"/>
    <property type="evidence" value="ECO:0007669"/>
    <property type="project" value="InterPro"/>
</dbReference>
<proteinExistence type="predicted"/>
<evidence type="ECO:0000256" key="6">
    <source>
        <dbReference type="SAM" id="Phobius"/>
    </source>
</evidence>
<dbReference type="InterPro" id="IPR000983">
    <property type="entry name" value="Bac_GSPG_pilin"/>
</dbReference>
<dbReference type="PRINTS" id="PR00813">
    <property type="entry name" value="BCTERIALGSPG"/>
</dbReference>
<dbReference type="GO" id="GO:0015627">
    <property type="term" value="C:type II protein secretion system complex"/>
    <property type="evidence" value="ECO:0007669"/>
    <property type="project" value="InterPro"/>
</dbReference>
<dbReference type="SUPFAM" id="SSF54523">
    <property type="entry name" value="Pili subunits"/>
    <property type="match status" value="1"/>
</dbReference>
<dbReference type="EMBL" id="RFFI01000028">
    <property type="protein sequence ID" value="RMI12831.1"/>
    <property type="molecule type" value="Genomic_DNA"/>
</dbReference>
<dbReference type="GO" id="GO:0016020">
    <property type="term" value="C:membrane"/>
    <property type="evidence" value="ECO:0007669"/>
    <property type="project" value="UniProtKB-SubCell"/>
</dbReference>
<keyword evidence="3 6" id="KW-0812">Transmembrane</keyword>
<dbReference type="RefSeq" id="WP_122148718.1">
    <property type="nucleotide sequence ID" value="NZ_RFFI01000028.1"/>
</dbReference>
<dbReference type="AlphaFoldDB" id="A0A3M2JKY8"/>
<dbReference type="Pfam" id="PF07963">
    <property type="entry name" value="N_methyl"/>
    <property type="match status" value="1"/>
</dbReference>
<reference evidence="7 8" key="1">
    <citation type="submission" date="2018-10" db="EMBL/GenBank/DDBJ databases">
        <title>Isolation, diversity and antifungal activity of actinobacteria from wheat.</title>
        <authorList>
            <person name="Han C."/>
        </authorList>
    </citation>
    <scope>NUCLEOTIDE SEQUENCE [LARGE SCALE GENOMIC DNA]</scope>
    <source>
        <strain evidence="7 8">NEAU-YY56</strain>
    </source>
</reference>
<organism evidence="7 8">
    <name type="scientific">Cellulomonas triticagri</name>
    <dbReference type="NCBI Taxonomy" id="2483352"/>
    <lineage>
        <taxon>Bacteria</taxon>
        <taxon>Bacillati</taxon>
        <taxon>Actinomycetota</taxon>
        <taxon>Actinomycetes</taxon>
        <taxon>Micrococcales</taxon>
        <taxon>Cellulomonadaceae</taxon>
        <taxon>Cellulomonas</taxon>
    </lineage>
</organism>
<evidence type="ECO:0000256" key="1">
    <source>
        <dbReference type="ARBA" id="ARBA00004167"/>
    </source>
</evidence>
<dbReference type="InterPro" id="IPR045584">
    <property type="entry name" value="Pilin-like"/>
</dbReference>
<protein>
    <submittedName>
        <fullName evidence="7">Prepilin-type N-terminal cleavage/methylation domain-containing protein</fullName>
    </submittedName>
</protein>
<comment type="subcellular location">
    <subcellularLocation>
        <location evidence="1">Membrane</location>
        <topology evidence="1">Single-pass membrane protein</topology>
    </subcellularLocation>
</comment>
<dbReference type="PANTHER" id="PTHR30093">
    <property type="entry name" value="GENERAL SECRETION PATHWAY PROTEIN G"/>
    <property type="match status" value="1"/>
</dbReference>
<gene>
    <name evidence="7" type="ORF">EBM89_06940</name>
</gene>
<comment type="caution">
    <text evidence="7">The sequence shown here is derived from an EMBL/GenBank/DDBJ whole genome shotgun (WGS) entry which is preliminary data.</text>
</comment>
<dbReference type="Gene3D" id="3.30.700.10">
    <property type="entry name" value="Glycoprotein, Type 4 Pilin"/>
    <property type="match status" value="1"/>
</dbReference>
<name>A0A3M2JKY8_9CELL</name>
<dbReference type="InterPro" id="IPR012902">
    <property type="entry name" value="N_methyl_site"/>
</dbReference>
<evidence type="ECO:0000256" key="3">
    <source>
        <dbReference type="ARBA" id="ARBA00022692"/>
    </source>
</evidence>
<keyword evidence="4 6" id="KW-1133">Transmembrane helix</keyword>
<evidence type="ECO:0000256" key="5">
    <source>
        <dbReference type="ARBA" id="ARBA00023136"/>
    </source>
</evidence>
<evidence type="ECO:0000256" key="4">
    <source>
        <dbReference type="ARBA" id="ARBA00022989"/>
    </source>
</evidence>
<dbReference type="NCBIfam" id="TIGR02532">
    <property type="entry name" value="IV_pilin_GFxxxE"/>
    <property type="match status" value="1"/>
</dbReference>
<sequence>MKVMRKYIDRLQRRLRGEQMGPDEGFSLAELIVVVAIIAILAAVAVPMYLGQQEKARKNGALTEMRAAKTALSSYLAENPADTLVAAGGSTSTSTALEGFGVHLGTKSDGALEDLTIHRGSSGSSAWWFRGKVAGGDTWCASGMDSQPDCDIATEALSMPPNGF</sequence>
<evidence type="ECO:0000313" key="8">
    <source>
        <dbReference type="Proteomes" id="UP000269289"/>
    </source>
</evidence>
<evidence type="ECO:0000256" key="2">
    <source>
        <dbReference type="ARBA" id="ARBA00022481"/>
    </source>
</evidence>
<keyword evidence="8" id="KW-1185">Reference proteome</keyword>
<keyword evidence="2" id="KW-0488">Methylation</keyword>
<dbReference type="PANTHER" id="PTHR30093:SF44">
    <property type="entry name" value="TYPE II SECRETION SYSTEM CORE PROTEIN G"/>
    <property type="match status" value="1"/>
</dbReference>
<feature type="transmembrane region" description="Helical" evidence="6">
    <location>
        <begin position="28"/>
        <end position="50"/>
    </location>
</feature>
<accession>A0A3M2JKY8</accession>
<evidence type="ECO:0000313" key="7">
    <source>
        <dbReference type="EMBL" id="RMI12831.1"/>
    </source>
</evidence>
<keyword evidence="5 6" id="KW-0472">Membrane</keyword>